<accession>A0ABN1U1E0</accession>
<name>A0ABN1U1E0_9ACTN</name>
<reference evidence="1 2" key="1">
    <citation type="journal article" date="2019" name="Int. J. Syst. Evol. Microbiol.">
        <title>The Global Catalogue of Microorganisms (GCM) 10K type strain sequencing project: providing services to taxonomists for standard genome sequencing and annotation.</title>
        <authorList>
            <consortium name="The Broad Institute Genomics Platform"/>
            <consortium name="The Broad Institute Genome Sequencing Center for Infectious Disease"/>
            <person name="Wu L."/>
            <person name="Ma J."/>
        </authorList>
    </citation>
    <scope>NUCLEOTIDE SEQUENCE [LARGE SCALE GENOMIC DNA]</scope>
    <source>
        <strain evidence="1 2">JCM 13008</strain>
    </source>
</reference>
<organism evidence="1 2">
    <name type="scientific">Nocardioides dubius</name>
    <dbReference type="NCBI Taxonomy" id="317019"/>
    <lineage>
        <taxon>Bacteria</taxon>
        <taxon>Bacillati</taxon>
        <taxon>Actinomycetota</taxon>
        <taxon>Actinomycetes</taxon>
        <taxon>Propionibacteriales</taxon>
        <taxon>Nocardioidaceae</taxon>
        <taxon>Nocardioides</taxon>
    </lineage>
</organism>
<dbReference type="RefSeq" id="WP_343996202.1">
    <property type="nucleotide sequence ID" value="NZ_BAAALG010000013.1"/>
</dbReference>
<sequence>MSVRVEGRAGTVLRPNLVGALVGKAAARTEIVRDPASSRHCTDFAVLAGLISVRDFRDTELKPQDRKRLRTMVTYCRSDAAAMAIENAEESFQRLERAARLNG</sequence>
<evidence type="ECO:0000313" key="1">
    <source>
        <dbReference type="EMBL" id="GAA1111214.1"/>
    </source>
</evidence>
<evidence type="ECO:0000313" key="2">
    <source>
        <dbReference type="Proteomes" id="UP001501581"/>
    </source>
</evidence>
<dbReference type="EMBL" id="BAAALG010000013">
    <property type="protein sequence ID" value="GAA1111214.1"/>
    <property type="molecule type" value="Genomic_DNA"/>
</dbReference>
<comment type="caution">
    <text evidence="1">The sequence shown here is derived from an EMBL/GenBank/DDBJ whole genome shotgun (WGS) entry which is preliminary data.</text>
</comment>
<protein>
    <submittedName>
        <fullName evidence="1">Uncharacterized protein</fullName>
    </submittedName>
</protein>
<dbReference type="Proteomes" id="UP001501581">
    <property type="component" value="Unassembled WGS sequence"/>
</dbReference>
<keyword evidence="2" id="KW-1185">Reference proteome</keyword>
<proteinExistence type="predicted"/>
<gene>
    <name evidence="1" type="ORF">GCM10009668_35420</name>
</gene>